<comment type="subcellular location">
    <subcellularLocation>
        <location evidence="2">Membrane</location>
        <topology evidence="2">Multi-pass membrane protein</topology>
    </subcellularLocation>
</comment>
<evidence type="ECO:0000313" key="14">
    <source>
        <dbReference type="EMBL" id="MFC7326416.1"/>
    </source>
</evidence>
<protein>
    <recommendedName>
        <fullName evidence="3">RING-type E3 ubiquitin transferase</fullName>
        <ecNumber evidence="3">2.3.2.27</ecNumber>
    </recommendedName>
</protein>
<comment type="catalytic activity">
    <reaction evidence="1">
        <text>S-ubiquitinyl-[E2 ubiquitin-conjugating enzyme]-L-cysteine + [acceptor protein]-L-lysine = [E2 ubiquitin-conjugating enzyme]-L-cysteine + N(6)-ubiquitinyl-[acceptor protein]-L-lysine.</text>
        <dbReference type="EC" id="2.3.2.27"/>
    </reaction>
</comment>
<dbReference type="EC" id="2.3.2.27" evidence="3"/>
<evidence type="ECO:0000256" key="4">
    <source>
        <dbReference type="ARBA" id="ARBA00022679"/>
    </source>
</evidence>
<comment type="caution">
    <text evidence="14">The sequence shown here is derived from an EMBL/GenBank/DDBJ whole genome shotgun (WGS) entry which is preliminary data.</text>
</comment>
<evidence type="ECO:0000256" key="5">
    <source>
        <dbReference type="ARBA" id="ARBA00022692"/>
    </source>
</evidence>
<keyword evidence="6" id="KW-0479">Metal-binding</keyword>
<gene>
    <name evidence="14" type="ORF">ACFQRF_01565</name>
</gene>
<evidence type="ECO:0000256" key="12">
    <source>
        <dbReference type="SAM" id="Phobius"/>
    </source>
</evidence>
<evidence type="ECO:0000256" key="10">
    <source>
        <dbReference type="ARBA" id="ARBA00022989"/>
    </source>
</evidence>
<keyword evidence="9" id="KW-0862">Zinc</keyword>
<dbReference type="Proteomes" id="UP001596540">
    <property type="component" value="Unassembled WGS sequence"/>
</dbReference>
<feature type="transmembrane region" description="Helical" evidence="12">
    <location>
        <begin position="12"/>
        <end position="33"/>
    </location>
</feature>
<evidence type="ECO:0000259" key="13">
    <source>
        <dbReference type="Pfam" id="PF12483"/>
    </source>
</evidence>
<keyword evidence="10 12" id="KW-1133">Transmembrane helix</keyword>
<dbReference type="Pfam" id="PF12483">
    <property type="entry name" value="GIDE"/>
    <property type="match status" value="1"/>
</dbReference>
<dbReference type="EMBL" id="JBHTBH010000001">
    <property type="protein sequence ID" value="MFC7326416.1"/>
    <property type="molecule type" value="Genomic_DNA"/>
</dbReference>
<evidence type="ECO:0000256" key="9">
    <source>
        <dbReference type="ARBA" id="ARBA00022833"/>
    </source>
</evidence>
<proteinExistence type="predicted"/>
<organism evidence="14 15">
    <name type="scientific">Marinactinospora rubrisoli</name>
    <dbReference type="NCBI Taxonomy" id="2715399"/>
    <lineage>
        <taxon>Bacteria</taxon>
        <taxon>Bacillati</taxon>
        <taxon>Actinomycetota</taxon>
        <taxon>Actinomycetes</taxon>
        <taxon>Streptosporangiales</taxon>
        <taxon>Nocardiopsidaceae</taxon>
        <taxon>Marinactinospora</taxon>
    </lineage>
</organism>
<keyword evidence="15" id="KW-1185">Reference proteome</keyword>
<evidence type="ECO:0000256" key="6">
    <source>
        <dbReference type="ARBA" id="ARBA00022723"/>
    </source>
</evidence>
<keyword evidence="4" id="KW-0808">Transferase</keyword>
<feature type="transmembrane region" description="Helical" evidence="12">
    <location>
        <begin position="247"/>
        <end position="267"/>
    </location>
</feature>
<name>A0ABW2K8X1_9ACTN</name>
<keyword evidence="5 12" id="KW-0812">Transmembrane</keyword>
<accession>A0ABW2K8X1</accession>
<keyword evidence="8" id="KW-0833">Ubl conjugation pathway</keyword>
<keyword evidence="11 12" id="KW-0472">Membrane</keyword>
<feature type="domain" description="E3 Ubiquitin ligase MUL1-like" evidence="13">
    <location>
        <begin position="99"/>
        <end position="261"/>
    </location>
</feature>
<evidence type="ECO:0000256" key="8">
    <source>
        <dbReference type="ARBA" id="ARBA00022786"/>
    </source>
</evidence>
<evidence type="ECO:0000256" key="2">
    <source>
        <dbReference type="ARBA" id="ARBA00004141"/>
    </source>
</evidence>
<sequence length="269" mass="28803">MAYDDGKEAAFMLVFGIALLLGAAILTPLAVVAMRRWLRQRAIAEIRPRAVATCAGQPLTVTGVAAPGPEGAIESRLAGADCVWHGHEVLRHYWQWRNREDTGERERVRGCDSIADHGSAEPFGVVPAAVPAARDGLPVLVDPRDAQIEDADMCLQRVVGRPQRGVPAPADDLLARVKGRISGIFRGETIEFEYREWVIRPGDPVLVEGHVELRDGHPVLTAPPGGRLRIRHMAPDAAQEPPRATDALLLSGGAVATACVGLLLTLAGA</sequence>
<keyword evidence="7" id="KW-0863">Zinc-finger</keyword>
<evidence type="ECO:0000256" key="7">
    <source>
        <dbReference type="ARBA" id="ARBA00022771"/>
    </source>
</evidence>
<evidence type="ECO:0000256" key="11">
    <source>
        <dbReference type="ARBA" id="ARBA00023136"/>
    </source>
</evidence>
<evidence type="ECO:0000256" key="3">
    <source>
        <dbReference type="ARBA" id="ARBA00012483"/>
    </source>
</evidence>
<reference evidence="15" key="1">
    <citation type="journal article" date="2019" name="Int. J. Syst. Evol. Microbiol.">
        <title>The Global Catalogue of Microorganisms (GCM) 10K type strain sequencing project: providing services to taxonomists for standard genome sequencing and annotation.</title>
        <authorList>
            <consortium name="The Broad Institute Genomics Platform"/>
            <consortium name="The Broad Institute Genome Sequencing Center for Infectious Disease"/>
            <person name="Wu L."/>
            <person name="Ma J."/>
        </authorList>
    </citation>
    <scope>NUCLEOTIDE SEQUENCE [LARGE SCALE GENOMIC DNA]</scope>
    <source>
        <strain evidence="15">CGMCC 4.7382</strain>
    </source>
</reference>
<dbReference type="RefSeq" id="WP_379868179.1">
    <property type="nucleotide sequence ID" value="NZ_JBHTBH010000001.1"/>
</dbReference>
<evidence type="ECO:0000313" key="15">
    <source>
        <dbReference type="Proteomes" id="UP001596540"/>
    </source>
</evidence>
<dbReference type="InterPro" id="IPR022170">
    <property type="entry name" value="MUL1-like"/>
</dbReference>
<evidence type="ECO:0000256" key="1">
    <source>
        <dbReference type="ARBA" id="ARBA00000900"/>
    </source>
</evidence>